<dbReference type="PROSITE" id="PS00092">
    <property type="entry name" value="N6_MTASE"/>
    <property type="match status" value="2"/>
</dbReference>
<evidence type="ECO:0000256" key="5">
    <source>
        <dbReference type="ARBA" id="ARBA00022691"/>
    </source>
</evidence>
<dbReference type="Pfam" id="PF02086">
    <property type="entry name" value="MethyltransfD12"/>
    <property type="match status" value="2"/>
</dbReference>
<dbReference type="PATRIC" id="fig|1588748.3.peg.1406"/>
<proteinExistence type="inferred from homology"/>
<name>A0A134CD98_9FIRM</name>
<dbReference type="NCBIfam" id="TIGR00571">
    <property type="entry name" value="dam"/>
    <property type="match status" value="1"/>
</dbReference>
<dbReference type="InterPro" id="IPR002052">
    <property type="entry name" value="DNA_methylase_N6_adenine_CS"/>
</dbReference>
<sequence>MSTKWIEMWQGGIIMASLNVTDVIKELDISKSYLYKLIDKENILIPKSDTGRYFWDENTVEIIKRFLHIDGLQDKDDTDFLISKLGLKQSFINNRRYLGNKYSLSDFIRKTIDENCKGVNIVIDIFSGTGAVANTFKDKMLITNDLLYSNYISNYAWFGYEKYSSKKIIELIYDYNQVKTKENNYMRENFADTFFSADDCSKIGYIREDIEAKYKNKEINFKEYAIMITSLLYAMDKIANTVGHYDAYRKNVDFEKKLVLNVLLPEETVNYNNICYNLDANKLIKSIKGDLLYLDPPYNSRQYCDAYHLLENVARWEKPKVYGVARKMDRTSLKSDYCMITATKAFEELIERADTKYILLSYNNMSDKGNDRSNAKISDEDIMRILSKKGKVTIFELDYKSFSTGKSDIKDNKERLFLCEVFSEEKKKMNIPCPFNYTGGKFKLLAQLQPLFDEKEVFLDLFAGGGNVGINSSSSKVIFNDTNEHLIDLIKFIKDTDTDALLKQIDNIIEAYNLSNTSLYGYSYYDCDSSRGLAEYNKGKFLKLRDNFNVKVLAGETDYPMLYVLMVFSFNNQIRFNRKGFFNLPVGKRDFNSKMRSKLVLFSEELKSKDIQFLKKDFRDISLDDFSQETFIYCDPPYLITNATYNENGMWTEIEEKALLKFLDEANEKGFSFALSNVLESKNKRNDILYNWIESKGYYCNYLNKSYSNSNYHRKNKNSISEEVLITNYPVDWRDE</sequence>
<dbReference type="PRINTS" id="PR00505">
    <property type="entry name" value="D12N6MTFRASE"/>
</dbReference>
<dbReference type="SUPFAM" id="SSF53335">
    <property type="entry name" value="S-adenosyl-L-methionine-dependent methyltransferases"/>
    <property type="match status" value="2"/>
</dbReference>
<dbReference type="GO" id="GO:0032259">
    <property type="term" value="P:methylation"/>
    <property type="evidence" value="ECO:0007669"/>
    <property type="project" value="UniProtKB-KW"/>
</dbReference>
<keyword evidence="5 7" id="KW-0949">S-adenosyl-L-methionine</keyword>
<dbReference type="STRING" id="1588748.HMPREF3182_01453"/>
<comment type="catalytic activity">
    <reaction evidence="6 7">
        <text>a 2'-deoxyadenosine in DNA + S-adenosyl-L-methionine = an N(6)-methyl-2'-deoxyadenosine in DNA + S-adenosyl-L-homocysteine + H(+)</text>
        <dbReference type="Rhea" id="RHEA:15197"/>
        <dbReference type="Rhea" id="RHEA-COMP:12418"/>
        <dbReference type="Rhea" id="RHEA-COMP:12419"/>
        <dbReference type="ChEBI" id="CHEBI:15378"/>
        <dbReference type="ChEBI" id="CHEBI:57856"/>
        <dbReference type="ChEBI" id="CHEBI:59789"/>
        <dbReference type="ChEBI" id="CHEBI:90615"/>
        <dbReference type="ChEBI" id="CHEBI:90616"/>
        <dbReference type="EC" id="2.1.1.72"/>
    </reaction>
</comment>
<keyword evidence="3 7" id="KW-0489">Methyltransferase</keyword>
<keyword evidence="9" id="KW-1185">Reference proteome</keyword>
<dbReference type="Gene3D" id="1.10.1020.10">
    <property type="entry name" value="Adenine-specific Methyltransferase, Domain 2"/>
    <property type="match status" value="2"/>
</dbReference>
<dbReference type="EC" id="2.1.1.72" evidence="2 7"/>
<dbReference type="Proteomes" id="UP000070160">
    <property type="component" value="Unassembled WGS sequence"/>
</dbReference>
<dbReference type="GO" id="GO:0043565">
    <property type="term" value="F:sequence-specific DNA binding"/>
    <property type="evidence" value="ECO:0007669"/>
    <property type="project" value="TreeGrafter"/>
</dbReference>
<keyword evidence="4 7" id="KW-0808">Transferase</keyword>
<organism evidence="8 9">
    <name type="scientific">Megasphaera hutchinsoni</name>
    <dbReference type="NCBI Taxonomy" id="1588748"/>
    <lineage>
        <taxon>Bacteria</taxon>
        <taxon>Bacillati</taxon>
        <taxon>Bacillota</taxon>
        <taxon>Negativicutes</taxon>
        <taxon>Veillonellales</taxon>
        <taxon>Veillonellaceae</taxon>
        <taxon>Megasphaera</taxon>
    </lineage>
</organism>
<dbReference type="InterPro" id="IPR012327">
    <property type="entry name" value="MeTrfase_D12"/>
</dbReference>
<reference evidence="9" key="1">
    <citation type="submission" date="2016-01" db="EMBL/GenBank/DDBJ databases">
        <authorList>
            <person name="Mitreva M."/>
            <person name="Pepin K.H."/>
            <person name="Mihindukulasuriya K.A."/>
            <person name="Fulton R."/>
            <person name="Fronick C."/>
            <person name="O'Laughlin M."/>
            <person name="Miner T."/>
            <person name="Herter B."/>
            <person name="Rosa B.A."/>
            <person name="Cordes M."/>
            <person name="Tomlinson C."/>
            <person name="Wollam A."/>
            <person name="Palsikar V.B."/>
            <person name="Mardis E.R."/>
            <person name="Wilson R.K."/>
        </authorList>
    </citation>
    <scope>NUCLEOTIDE SEQUENCE [LARGE SCALE GENOMIC DNA]</scope>
    <source>
        <strain evidence="9">KA00182</strain>
    </source>
</reference>
<evidence type="ECO:0000256" key="6">
    <source>
        <dbReference type="ARBA" id="ARBA00047942"/>
    </source>
</evidence>
<dbReference type="GO" id="GO:0009307">
    <property type="term" value="P:DNA restriction-modification system"/>
    <property type="evidence" value="ECO:0007669"/>
    <property type="project" value="InterPro"/>
</dbReference>
<dbReference type="AlphaFoldDB" id="A0A134CD98"/>
<comment type="similarity">
    <text evidence="1 7">Belongs to the N(4)/N(6)-methyltransferase family.</text>
</comment>
<dbReference type="PANTHER" id="PTHR30481:SF3">
    <property type="entry name" value="DNA ADENINE METHYLASE"/>
    <property type="match status" value="1"/>
</dbReference>
<evidence type="ECO:0000313" key="9">
    <source>
        <dbReference type="Proteomes" id="UP000070160"/>
    </source>
</evidence>
<gene>
    <name evidence="8" type="ORF">HMPREF3182_01453</name>
</gene>
<evidence type="ECO:0000313" key="8">
    <source>
        <dbReference type="EMBL" id="KXB90140.1"/>
    </source>
</evidence>
<evidence type="ECO:0000256" key="4">
    <source>
        <dbReference type="ARBA" id="ARBA00022679"/>
    </source>
</evidence>
<dbReference type="GO" id="GO:1904047">
    <property type="term" value="F:S-adenosyl-L-methionine binding"/>
    <property type="evidence" value="ECO:0007669"/>
    <property type="project" value="TreeGrafter"/>
</dbReference>
<dbReference type="PANTHER" id="PTHR30481">
    <property type="entry name" value="DNA ADENINE METHYLASE"/>
    <property type="match status" value="1"/>
</dbReference>
<evidence type="ECO:0000256" key="2">
    <source>
        <dbReference type="ARBA" id="ARBA00011900"/>
    </source>
</evidence>
<dbReference type="GO" id="GO:0006298">
    <property type="term" value="P:mismatch repair"/>
    <property type="evidence" value="ECO:0007669"/>
    <property type="project" value="TreeGrafter"/>
</dbReference>
<comment type="caution">
    <text evidence="8">The sequence shown here is derived from an EMBL/GenBank/DDBJ whole genome shotgun (WGS) entry which is preliminary data.</text>
</comment>
<dbReference type="EMBL" id="LSDT01000050">
    <property type="protein sequence ID" value="KXB90140.1"/>
    <property type="molecule type" value="Genomic_DNA"/>
</dbReference>
<dbReference type="InterPro" id="IPR029063">
    <property type="entry name" value="SAM-dependent_MTases_sf"/>
</dbReference>
<dbReference type="GO" id="GO:0009007">
    <property type="term" value="F:site-specific DNA-methyltransferase (adenine-specific) activity"/>
    <property type="evidence" value="ECO:0007669"/>
    <property type="project" value="UniProtKB-UniRule"/>
</dbReference>
<protein>
    <recommendedName>
        <fullName evidence="2 7">Site-specific DNA-methyltransferase (adenine-specific)</fullName>
        <ecNumber evidence="2 7">2.1.1.72</ecNumber>
    </recommendedName>
</protein>
<evidence type="ECO:0000256" key="7">
    <source>
        <dbReference type="RuleBase" id="RU361257"/>
    </source>
</evidence>
<accession>A0A134CD98</accession>
<evidence type="ECO:0000256" key="3">
    <source>
        <dbReference type="ARBA" id="ARBA00022603"/>
    </source>
</evidence>
<dbReference type="InterPro" id="IPR023095">
    <property type="entry name" value="Ade_MeTrfase_dom_2"/>
</dbReference>
<dbReference type="Gene3D" id="3.40.50.150">
    <property type="entry name" value="Vaccinia Virus protein VP39"/>
    <property type="match status" value="2"/>
</dbReference>
<evidence type="ECO:0000256" key="1">
    <source>
        <dbReference type="ARBA" id="ARBA00006594"/>
    </source>
</evidence>